<feature type="compositionally biased region" description="Basic and acidic residues" evidence="1">
    <location>
        <begin position="477"/>
        <end position="488"/>
    </location>
</feature>
<dbReference type="AlphaFoldDB" id="A0A1V1H120"/>
<feature type="region of interest" description="Disordered" evidence="1">
    <location>
        <begin position="1"/>
        <end position="74"/>
    </location>
</feature>
<proteinExistence type="predicted"/>
<protein>
    <submittedName>
        <fullName evidence="3">Hydroxyproline-rich glycoprotein-like</fullName>
    </submittedName>
</protein>
<feature type="compositionally biased region" description="Low complexity" evidence="1">
    <location>
        <begin position="384"/>
        <end position="401"/>
    </location>
</feature>
<evidence type="ECO:0000259" key="2">
    <source>
        <dbReference type="Pfam" id="PF26133"/>
    </source>
</evidence>
<accession>A0A1V1H120</accession>
<name>A0A1V1H120_9ORYZ</name>
<reference evidence="3" key="1">
    <citation type="submission" date="2009-05" db="EMBL/GenBank/DDBJ databases">
        <title>Oryza sativa Japonica Group genomic DNA, chromosome 6, BAC clone:KMK0024M20, cultivar:Khau Mac Kho.</title>
        <authorList>
            <person name="Matsumoto T."/>
            <person name="Wu J."/>
            <person name="Kanamori H."/>
        </authorList>
    </citation>
    <scope>NUCLEOTIDE SEQUENCE</scope>
    <source>
        <strain evidence="3">IRGC 105143</strain>
    </source>
</reference>
<dbReference type="PANTHER" id="PTHR33018">
    <property type="entry name" value="OS10G0338966 PROTEIN-RELATED"/>
    <property type="match status" value="1"/>
</dbReference>
<dbReference type="InterPro" id="IPR058352">
    <property type="entry name" value="DUF8039"/>
</dbReference>
<sequence>MATERPENDPDYIPIEQAMATRRRSKRKANQSTARAQAEADTATSGPEPTDTSASGGGRAKKRRGERSRNQLPKETYYIAALNEDGKPVEPKHVMAKFSSACGIMARLHGPLNVDEWKDVNPHIKDLMWEELHKYLVYPPGSEIVEKEKSGEFVARREHDELTAALGTAEHSGRIRGKSSRTSWKVGFETEQKSYKKRDAYKAKLREEVTEQVTQQVTQQFYRLAAQHPQVFPGLVPQPEQTVQNPSSVGSAQTTPYEVDLITGPTPCRLVVPIGRAGRTKEVGSGLAIPGRQFHKIAIPEDYARVQVDRVNADQMSLELDIPTSEGIELLGDAVNQFILWHRRDIILTGHAMLSTPAPSVPQTAAPPAPSPATNSPTPPGSPEPAAAGSPASLPRRSSPAHQSPPTPQSALVQPVPPSRDDASTEKPITSEARKHIPQLVSTYKKKEMAEYEVRIVFKSFRGQGPRKAASSQEPQSEEHKSVLGHADKMQSWDSTEVPKVYEYGKPFLPYHVMLELPWPMRLLHDWYLRASEKGLGMISVKVPDNVFVEGPNPNFIIEFNDLHAFFKMEKMDINLVGAWCL</sequence>
<organism evidence="3">
    <name type="scientific">Oryza alta</name>
    <dbReference type="NCBI Taxonomy" id="52545"/>
    <lineage>
        <taxon>Eukaryota</taxon>
        <taxon>Viridiplantae</taxon>
        <taxon>Streptophyta</taxon>
        <taxon>Embryophyta</taxon>
        <taxon>Tracheophyta</taxon>
        <taxon>Spermatophyta</taxon>
        <taxon>Magnoliopsida</taxon>
        <taxon>Liliopsida</taxon>
        <taxon>Poales</taxon>
        <taxon>Poaceae</taxon>
        <taxon>BOP clade</taxon>
        <taxon>Oryzoideae</taxon>
        <taxon>Oryzeae</taxon>
        <taxon>Oryzinae</taxon>
        <taxon>Oryza</taxon>
    </lineage>
</organism>
<dbReference type="Pfam" id="PF26133">
    <property type="entry name" value="DUF8039"/>
    <property type="match status" value="1"/>
</dbReference>
<feature type="region of interest" description="Disordered" evidence="1">
    <location>
        <begin position="358"/>
        <end position="434"/>
    </location>
</feature>
<dbReference type="PANTHER" id="PTHR33018:SF19">
    <property type="entry name" value="OS12G0558775 PROTEIN"/>
    <property type="match status" value="1"/>
</dbReference>
<evidence type="ECO:0000313" key="4">
    <source>
        <dbReference type="EMBL" id="BAX25057.1"/>
    </source>
</evidence>
<evidence type="ECO:0000313" key="3">
    <source>
        <dbReference type="EMBL" id="BAX25049.1"/>
    </source>
</evidence>
<dbReference type="EMBL" id="AP011470">
    <property type="protein sequence ID" value="BAX25049.1"/>
    <property type="molecule type" value="Genomic_DNA"/>
</dbReference>
<feature type="region of interest" description="Disordered" evidence="1">
    <location>
        <begin position="463"/>
        <end position="488"/>
    </location>
</feature>
<gene>
    <name evidence="3" type="primary">OA_BBa0050L12.23</name>
    <name evidence="4" type="synonym">OA_BBa0065J20.3</name>
</gene>
<feature type="compositionally biased region" description="Pro residues" evidence="1">
    <location>
        <begin position="365"/>
        <end position="383"/>
    </location>
</feature>
<evidence type="ECO:0000256" key="1">
    <source>
        <dbReference type="SAM" id="MobiDB-lite"/>
    </source>
</evidence>
<dbReference type="EMBL" id="AP011471">
    <property type="protein sequence ID" value="BAX25057.1"/>
    <property type="molecule type" value="Genomic_DNA"/>
</dbReference>
<feature type="compositionally biased region" description="Polar residues" evidence="1">
    <location>
        <begin position="42"/>
        <end position="52"/>
    </location>
</feature>
<feature type="domain" description="DUF8039" evidence="2">
    <location>
        <begin position="258"/>
        <end position="348"/>
    </location>
</feature>